<dbReference type="Pfam" id="PF03732">
    <property type="entry name" value="Retrotrans_gag"/>
    <property type="match status" value="1"/>
</dbReference>
<evidence type="ECO:0000259" key="3">
    <source>
        <dbReference type="Pfam" id="PF03732"/>
    </source>
</evidence>
<evidence type="ECO:0000259" key="4">
    <source>
        <dbReference type="Pfam" id="PF17919"/>
    </source>
</evidence>
<dbReference type="SUPFAM" id="SSF56672">
    <property type="entry name" value="DNA/RNA polymerases"/>
    <property type="match status" value="1"/>
</dbReference>
<feature type="compositionally biased region" description="Polar residues" evidence="1">
    <location>
        <begin position="193"/>
        <end position="210"/>
    </location>
</feature>
<dbReference type="CDD" id="cd01647">
    <property type="entry name" value="RT_LTR"/>
    <property type="match status" value="1"/>
</dbReference>
<feature type="domain" description="Reverse transcriptase/retrotransposon-derived protein RNase H-like" evidence="4">
    <location>
        <begin position="852"/>
        <end position="905"/>
    </location>
</feature>
<dbReference type="Pfam" id="PF17919">
    <property type="entry name" value="RT_RNaseH_2"/>
    <property type="match status" value="1"/>
</dbReference>
<organism evidence="5">
    <name type="scientific">Tanacetum cinerariifolium</name>
    <name type="common">Dalmatian daisy</name>
    <name type="synonym">Chrysanthemum cinerariifolium</name>
    <dbReference type="NCBI Taxonomy" id="118510"/>
    <lineage>
        <taxon>Eukaryota</taxon>
        <taxon>Viridiplantae</taxon>
        <taxon>Streptophyta</taxon>
        <taxon>Embryophyta</taxon>
        <taxon>Tracheophyta</taxon>
        <taxon>Spermatophyta</taxon>
        <taxon>Magnoliopsida</taxon>
        <taxon>eudicotyledons</taxon>
        <taxon>Gunneridae</taxon>
        <taxon>Pentapetalae</taxon>
        <taxon>asterids</taxon>
        <taxon>campanulids</taxon>
        <taxon>Asterales</taxon>
        <taxon>Asteraceae</taxon>
        <taxon>Asteroideae</taxon>
        <taxon>Anthemideae</taxon>
        <taxon>Anthemidinae</taxon>
        <taxon>Tanacetum</taxon>
    </lineage>
</organism>
<dbReference type="Pfam" id="PF00078">
    <property type="entry name" value="RVT_1"/>
    <property type="match status" value="1"/>
</dbReference>
<dbReference type="PANTHER" id="PTHR24559">
    <property type="entry name" value="TRANSPOSON TY3-I GAG-POL POLYPROTEIN"/>
    <property type="match status" value="1"/>
</dbReference>
<name>A0A6L2JAV3_TANCI</name>
<dbReference type="EMBL" id="BKCJ010000509">
    <property type="protein sequence ID" value="GEU33832.1"/>
    <property type="molecule type" value="Genomic_DNA"/>
</dbReference>
<dbReference type="InterPro" id="IPR005162">
    <property type="entry name" value="Retrotrans_gag_dom"/>
</dbReference>
<dbReference type="PANTHER" id="PTHR24559:SF427">
    <property type="entry name" value="RNA-DIRECTED DNA POLYMERASE"/>
    <property type="match status" value="1"/>
</dbReference>
<proteinExistence type="predicted"/>
<reference evidence="5" key="1">
    <citation type="journal article" date="2019" name="Sci. Rep.">
        <title>Draft genome of Tanacetum cinerariifolium, the natural source of mosquito coil.</title>
        <authorList>
            <person name="Yamashiro T."/>
            <person name="Shiraishi A."/>
            <person name="Satake H."/>
            <person name="Nakayama K."/>
        </authorList>
    </citation>
    <scope>NUCLEOTIDE SEQUENCE</scope>
</reference>
<dbReference type="Gene3D" id="3.30.70.270">
    <property type="match status" value="1"/>
</dbReference>
<feature type="domain" description="Retrotransposon gag" evidence="3">
    <location>
        <begin position="499"/>
        <end position="591"/>
    </location>
</feature>
<feature type="domain" description="Reverse transcriptase" evidence="2">
    <location>
        <begin position="754"/>
        <end position="850"/>
    </location>
</feature>
<dbReference type="InterPro" id="IPR043128">
    <property type="entry name" value="Rev_trsase/Diguanyl_cyclase"/>
</dbReference>
<dbReference type="InterPro" id="IPR043502">
    <property type="entry name" value="DNA/RNA_pol_sf"/>
</dbReference>
<dbReference type="InterPro" id="IPR041577">
    <property type="entry name" value="RT_RNaseH_2"/>
</dbReference>
<gene>
    <name evidence="5" type="ORF">Tci_005810</name>
</gene>
<dbReference type="AlphaFoldDB" id="A0A6L2JAV3"/>
<evidence type="ECO:0000259" key="2">
    <source>
        <dbReference type="Pfam" id="PF00078"/>
    </source>
</evidence>
<dbReference type="Gene3D" id="3.10.10.10">
    <property type="entry name" value="HIV Type 1 Reverse Transcriptase, subunit A, domain 1"/>
    <property type="match status" value="1"/>
</dbReference>
<evidence type="ECO:0000313" key="5">
    <source>
        <dbReference type="EMBL" id="GEU33832.1"/>
    </source>
</evidence>
<dbReference type="InterPro" id="IPR000477">
    <property type="entry name" value="RT_dom"/>
</dbReference>
<dbReference type="InterPro" id="IPR053134">
    <property type="entry name" value="RNA-dir_DNA_polymerase"/>
</dbReference>
<accession>A0A6L2JAV3</accession>
<evidence type="ECO:0008006" key="6">
    <source>
        <dbReference type="Google" id="ProtNLM"/>
    </source>
</evidence>
<evidence type="ECO:0000256" key="1">
    <source>
        <dbReference type="SAM" id="MobiDB-lite"/>
    </source>
</evidence>
<sequence length="986" mass="112565">MAFVSTPSTSNNDDVSTVFGNALTVIKWGILQENAECKGTREQNQSYMADDEAPINMAFMAFLDSEVPATPVVGAVAVASFTRVLELDTHSSSEAYPLEISLSPVSVASMVLPFLCSNNSESNTEMPERHVSPTPHDAMLTRALTMRKSVRPLPSHNLSLRYTSHHLDLFTSESSSCHSSSDHSISGPYISGHSLSGHTPPDSTIADSSTPPRFIYPPLFRTLRCSEAYRHWRSTTLSTMYPPMTSESSAGDSFSESSAGPSCKRCRYPATIVTSPIHASRALVPFHPDLFPPRKRFRYSISPEDSVEEDIDTDVLADIETDATTIKVIVDRDVEAEIDACISIEVDVGVDVEDELEVESLIAGGERASLLDHVASLERINAILQGTLTMKSMRADKFGQHMSFIEKRWGKWKRKWWGKWRRKRWRNGNENRGGNGNGNPNRNDRGVMPVARECTYHDFAKCQPLNFKGTEGVVGLKIWFKKMDTIFHISNYPERDQVKYATCTLLNSTLTWWNAHQRTIGADAAFSMSWRELMKLMTKVYCLRNEIQKMEFELWNLTVKNNDLTTYTQIFHELTMMCTKMVPEEEDQVEKSLEVSSITSKGIEPSCGLVCDEKIMRIPYGNEVLIVQGDRSGKDKKSKLSIISCTKTQKYIKKGCQIFLAQVTKKGTKDKSKEKRLEDVPIIQEFSKVFPEDLPGLPPTKQVKFQIDLVPSAAPIARAPYRLAPSEPQELSTQLQELSDKRVWEKDIPKTIFRTCYNHYEFQVVTFGLTNASTIFMDLMNRVCKPYLDKFEIVFIDDILIYSKNKKEHEENLRFILRLLKKEELYAKFSKCEFWLSKPMMKITQKTVKFDWSEKAEPAFQLLKQKLCRVLILALPEGSENLVVYYDASRKGLGTVLMQREKDLPKRILNAQAEARNEENYRTEDLCGMIKKLEPHADRMLYLRNRSWIPYYGDLRALIMHESHNSKYSIHPGTDKMYQDIKKLYW</sequence>
<comment type="caution">
    <text evidence="5">The sequence shown here is derived from an EMBL/GenBank/DDBJ whole genome shotgun (WGS) entry which is preliminary data.</text>
</comment>
<protein>
    <recommendedName>
        <fullName evidence="6">Reverse transcriptase domain-containing protein</fullName>
    </recommendedName>
</protein>
<feature type="region of interest" description="Disordered" evidence="1">
    <location>
        <begin position="188"/>
        <end position="210"/>
    </location>
</feature>